<protein>
    <submittedName>
        <fullName evidence="4">Response regulator</fullName>
    </submittedName>
</protein>
<evidence type="ECO:0000256" key="2">
    <source>
        <dbReference type="PROSITE-ProRule" id="PRU00169"/>
    </source>
</evidence>
<feature type="domain" description="Response regulatory" evidence="3">
    <location>
        <begin position="5"/>
        <end position="122"/>
    </location>
</feature>
<dbReference type="SUPFAM" id="SSF52172">
    <property type="entry name" value="CheY-like"/>
    <property type="match status" value="1"/>
</dbReference>
<dbReference type="PANTHER" id="PTHR44591">
    <property type="entry name" value="STRESS RESPONSE REGULATOR PROTEIN 1"/>
    <property type="match status" value="1"/>
</dbReference>
<gene>
    <name evidence="4" type="ORF">O9H85_28810</name>
</gene>
<keyword evidence="1 2" id="KW-0597">Phosphoprotein</keyword>
<dbReference type="Gene3D" id="3.40.50.2300">
    <property type="match status" value="1"/>
</dbReference>
<accession>A0ABT4QHP3</accession>
<dbReference type="EMBL" id="JAQAGZ010000023">
    <property type="protein sequence ID" value="MCZ8516322.1"/>
    <property type="molecule type" value="Genomic_DNA"/>
</dbReference>
<dbReference type="Proteomes" id="UP001527882">
    <property type="component" value="Unassembled WGS sequence"/>
</dbReference>
<evidence type="ECO:0000313" key="5">
    <source>
        <dbReference type="Proteomes" id="UP001527882"/>
    </source>
</evidence>
<evidence type="ECO:0000256" key="1">
    <source>
        <dbReference type="ARBA" id="ARBA00022553"/>
    </source>
</evidence>
<evidence type="ECO:0000259" key="3">
    <source>
        <dbReference type="PROSITE" id="PS50110"/>
    </source>
</evidence>
<dbReference type="PROSITE" id="PS50110">
    <property type="entry name" value="RESPONSE_REGULATORY"/>
    <property type="match status" value="1"/>
</dbReference>
<dbReference type="SMART" id="SM00448">
    <property type="entry name" value="REC"/>
    <property type="match status" value="1"/>
</dbReference>
<dbReference type="PANTHER" id="PTHR44591:SF3">
    <property type="entry name" value="RESPONSE REGULATORY DOMAIN-CONTAINING PROTEIN"/>
    <property type="match status" value="1"/>
</dbReference>
<keyword evidence="5" id="KW-1185">Reference proteome</keyword>
<dbReference type="InterPro" id="IPR001789">
    <property type="entry name" value="Sig_transdc_resp-reg_receiver"/>
</dbReference>
<organism evidence="4 5">
    <name type="scientific">Paenibacillus gyeongsangnamensis</name>
    <dbReference type="NCBI Taxonomy" id="3388067"/>
    <lineage>
        <taxon>Bacteria</taxon>
        <taxon>Bacillati</taxon>
        <taxon>Bacillota</taxon>
        <taxon>Bacilli</taxon>
        <taxon>Bacillales</taxon>
        <taxon>Paenibacillaceae</taxon>
        <taxon>Paenibacillus</taxon>
    </lineage>
</organism>
<comment type="caution">
    <text evidence="4">The sequence shown here is derived from an EMBL/GenBank/DDBJ whole genome shotgun (WGS) entry which is preliminary data.</text>
</comment>
<name>A0ABT4QHP3_9BACL</name>
<sequence>MANYKILLADDEAALRFLLTETLADEGYEITEAEDGKEALGYLQAESYDLIILDYMMPERTGVEVCEWLRTNENPNRQAPVILLTAKALEKDRERAKAAGVTQYIVKPFSPLQLVDTVEALIHRSGA</sequence>
<dbReference type="InterPro" id="IPR011006">
    <property type="entry name" value="CheY-like_superfamily"/>
</dbReference>
<dbReference type="CDD" id="cd17546">
    <property type="entry name" value="REC_hyHK_CKI1_RcsC-like"/>
    <property type="match status" value="1"/>
</dbReference>
<dbReference type="Pfam" id="PF00072">
    <property type="entry name" value="Response_reg"/>
    <property type="match status" value="1"/>
</dbReference>
<proteinExistence type="predicted"/>
<dbReference type="InterPro" id="IPR050595">
    <property type="entry name" value="Bact_response_regulator"/>
</dbReference>
<feature type="modified residue" description="4-aspartylphosphate" evidence="2">
    <location>
        <position position="54"/>
    </location>
</feature>
<evidence type="ECO:0000313" key="4">
    <source>
        <dbReference type="EMBL" id="MCZ8516322.1"/>
    </source>
</evidence>
<reference evidence="4 5" key="1">
    <citation type="submission" date="2022-12" db="EMBL/GenBank/DDBJ databases">
        <title>Draft genome sequence of Paenibacillus sp. dW9.</title>
        <authorList>
            <person name="Choi E.-W."/>
            <person name="Kim D.-U."/>
        </authorList>
    </citation>
    <scope>NUCLEOTIDE SEQUENCE [LARGE SCALE GENOMIC DNA]</scope>
    <source>
        <strain evidence="5">dW9</strain>
    </source>
</reference>
<dbReference type="RefSeq" id="WP_269884856.1">
    <property type="nucleotide sequence ID" value="NZ_JAQAGZ010000023.1"/>
</dbReference>